<dbReference type="Pfam" id="PF00271">
    <property type="entry name" value="Helicase_C"/>
    <property type="match status" value="1"/>
</dbReference>
<organism evidence="4 5">
    <name type="scientific">Helicovermis profundi</name>
    <dbReference type="NCBI Taxonomy" id="3065157"/>
    <lineage>
        <taxon>Bacteria</taxon>
        <taxon>Bacillati</taxon>
        <taxon>Bacillota</taxon>
        <taxon>Clostridia</taxon>
        <taxon>Helicovermis</taxon>
    </lineage>
</organism>
<dbReference type="Pfam" id="PF04851">
    <property type="entry name" value="ResIII"/>
    <property type="match status" value="1"/>
</dbReference>
<dbReference type="GO" id="GO:0003677">
    <property type="term" value="F:DNA binding"/>
    <property type="evidence" value="ECO:0007669"/>
    <property type="project" value="InterPro"/>
</dbReference>
<dbReference type="GO" id="GO:0006793">
    <property type="term" value="P:phosphorus metabolic process"/>
    <property type="evidence" value="ECO:0007669"/>
    <property type="project" value="UniProtKB-ARBA"/>
</dbReference>
<dbReference type="SMART" id="SM00490">
    <property type="entry name" value="HELICc"/>
    <property type="match status" value="1"/>
</dbReference>
<dbReference type="REBASE" id="743541">
    <property type="entry name" value="CbaS502ORF1870P"/>
</dbReference>
<dbReference type="InterPro" id="IPR001650">
    <property type="entry name" value="Helicase_C-like"/>
</dbReference>
<accession>A0AAU9E024</accession>
<evidence type="ECO:0000313" key="4">
    <source>
        <dbReference type="EMBL" id="BEP27856.1"/>
    </source>
</evidence>
<keyword evidence="4" id="KW-0347">Helicase</keyword>
<name>A0AAU9E024_9FIRM</name>
<dbReference type="PROSITE" id="PS51192">
    <property type="entry name" value="HELICASE_ATP_BIND_1"/>
    <property type="match status" value="1"/>
</dbReference>
<dbReference type="InterPro" id="IPR006935">
    <property type="entry name" value="Helicase/UvrB_N"/>
</dbReference>
<dbReference type="Gene3D" id="3.40.50.300">
    <property type="entry name" value="P-loop containing nucleotide triphosphate hydrolases"/>
    <property type="match status" value="2"/>
</dbReference>
<dbReference type="PROSITE" id="PS50035">
    <property type="entry name" value="PLD"/>
    <property type="match status" value="1"/>
</dbReference>
<dbReference type="Pfam" id="PF13091">
    <property type="entry name" value="PLDc_2"/>
    <property type="match status" value="1"/>
</dbReference>
<dbReference type="GO" id="GO:0016787">
    <property type="term" value="F:hydrolase activity"/>
    <property type="evidence" value="ECO:0007669"/>
    <property type="project" value="InterPro"/>
</dbReference>
<keyword evidence="4" id="KW-0067">ATP-binding</keyword>
<evidence type="ECO:0000313" key="5">
    <source>
        <dbReference type="Proteomes" id="UP001321786"/>
    </source>
</evidence>
<dbReference type="SUPFAM" id="SSF56024">
    <property type="entry name" value="Phospholipase D/nuclease"/>
    <property type="match status" value="1"/>
</dbReference>
<evidence type="ECO:0000259" key="2">
    <source>
        <dbReference type="PROSITE" id="PS51192"/>
    </source>
</evidence>
<dbReference type="GO" id="GO:0005829">
    <property type="term" value="C:cytosol"/>
    <property type="evidence" value="ECO:0007669"/>
    <property type="project" value="TreeGrafter"/>
</dbReference>
<dbReference type="RefSeq" id="WP_338536215.1">
    <property type="nucleotide sequence ID" value="NZ_AP028654.1"/>
</dbReference>
<feature type="domain" description="Helicase C-terminal" evidence="3">
    <location>
        <begin position="424"/>
        <end position="583"/>
    </location>
</feature>
<dbReference type="InterPro" id="IPR050742">
    <property type="entry name" value="Helicase_Restrict-Modif_Enz"/>
</dbReference>
<feature type="domain" description="Helicase ATP-binding" evidence="2">
    <location>
        <begin position="236"/>
        <end position="382"/>
    </location>
</feature>
<dbReference type="GO" id="GO:0005524">
    <property type="term" value="F:ATP binding"/>
    <property type="evidence" value="ECO:0007669"/>
    <property type="project" value="InterPro"/>
</dbReference>
<keyword evidence="5" id="KW-1185">Reference proteome</keyword>
<feature type="domain" description="PLD phosphodiesterase" evidence="1">
    <location>
        <begin position="98"/>
        <end position="128"/>
    </location>
</feature>
<evidence type="ECO:0000259" key="3">
    <source>
        <dbReference type="PROSITE" id="PS51194"/>
    </source>
</evidence>
<dbReference type="InterPro" id="IPR025202">
    <property type="entry name" value="PLD-like_dom"/>
</dbReference>
<proteinExistence type="predicted"/>
<gene>
    <name evidence="4" type="ORF">HLPR_01870</name>
</gene>
<dbReference type="PROSITE" id="PS51194">
    <property type="entry name" value="HELICASE_CTER"/>
    <property type="match status" value="1"/>
</dbReference>
<dbReference type="InterPro" id="IPR001736">
    <property type="entry name" value="PLipase_D/transphosphatidylase"/>
</dbReference>
<reference evidence="4 5" key="1">
    <citation type="submission" date="2023-08" db="EMBL/GenBank/DDBJ databases">
        <title>Helicovermis profunda gen. nov., sp. nov., a novel mesophilic, fermentative bacterium within the Bacillota from a deep-sea hydrothermal vent chimney.</title>
        <authorList>
            <person name="Miyazaki U."/>
            <person name="Mizutani D."/>
            <person name="Hashimoto Y."/>
            <person name="Tame A."/>
            <person name="Sawayama S."/>
            <person name="Miyazaki J."/>
            <person name="Takai K."/>
            <person name="Nakagawa S."/>
        </authorList>
    </citation>
    <scope>NUCLEOTIDE SEQUENCE [LARGE SCALE GENOMIC DNA]</scope>
    <source>
        <strain evidence="4 5">S502</strain>
    </source>
</reference>
<keyword evidence="4" id="KW-0378">Hydrolase</keyword>
<keyword evidence="4" id="KW-0547">Nucleotide-binding</keyword>
<dbReference type="InterPro" id="IPR027417">
    <property type="entry name" value="P-loop_NTPase"/>
</dbReference>
<dbReference type="InterPro" id="IPR014001">
    <property type="entry name" value="Helicase_ATP-bd"/>
</dbReference>
<dbReference type="SUPFAM" id="SSF52540">
    <property type="entry name" value="P-loop containing nucleoside triphosphate hydrolases"/>
    <property type="match status" value="1"/>
</dbReference>
<protein>
    <submittedName>
        <fullName evidence="4">DEAD/DEAH box helicase family protein</fullName>
    </submittedName>
</protein>
<dbReference type="KEGG" id="hprf:HLPR_01870"/>
<dbReference type="CDD" id="cd18032">
    <property type="entry name" value="DEXHc_RE_I_III_res"/>
    <property type="match status" value="1"/>
</dbReference>
<dbReference type="Proteomes" id="UP001321786">
    <property type="component" value="Chromosome"/>
</dbReference>
<dbReference type="EMBL" id="AP028654">
    <property type="protein sequence ID" value="BEP27856.1"/>
    <property type="molecule type" value="Genomic_DNA"/>
</dbReference>
<dbReference type="AlphaFoldDB" id="A0AAU9E024"/>
<evidence type="ECO:0000259" key="1">
    <source>
        <dbReference type="PROSITE" id="PS50035"/>
    </source>
</evidence>
<dbReference type="Gene3D" id="3.30.870.10">
    <property type="entry name" value="Endonuclease Chain A"/>
    <property type="match status" value="1"/>
</dbReference>
<sequence length="829" mass="97420">MYKTNLDTNINYCTNSDHLLINYIKEMIYKSKKIDVIVAFIKTSGIDALKNEFEYIRDNKIPFRLITGTYLGITDPTAIYKLKTLLNGHGEIKFYSDEKRSFHPKAYFFNTENEDYLYIGSSNLSKTALMIGVEWNYRIKKSNDIKSYTGYENEFEKIFNSESYYVTDEILKSYSMLRKTPKIHTYSLNNKTIGHLAKEGSYDSQYKIAESNLEYNITPIASPKDIQIEALYELNRTRNEGNNKALVVAATGVGKTFLAAFDSKNFKRVLFIAHRNEILKQAYNTFAKIRPNQSISYYNAIEKNTNSNIIIASIQTLNKNLLDFSSDYFDYIVIDEFHHSAANSYQKLLNYFNPKFLLGLTATPDRMDNKDIYAYCDYNVAYEVDLFSAINKGWLSNFHYYGIYDETINYNNISFINGKYIEKELEKSLINKERYNLILKHYKRHHSKQALGFCVNINHAENMAKFFNKMNIPSIAVHSKSNNRDKALTDLKEGNIKIIFAVDIFNEGIDIRSLDTVLMLRPTESSIVFLQQLGRGLRLEKNKKFLTVLDFIGNYKKINLAPILLSGKHKILSNSKININKLLNNDFLPDGCKINFDMQIIDLFEKYNNDSRTIQEKIDEEYFRIKEDLGKVPTRVELFTYFNEDLYQTMRKKSKNNLFRDYIESINRLEKNKESTIYNTFSHKFINMLELTSMNKLYKLPILLSFYNDGNIQMTITDNDISKNFKHFYSIGQHRLDMIKDSSTRNYKNWTNYDYIKLAYRNPIKFLSKTESKFFTLVDNEFILNKKLAEFIKNEEFINQFKDVIEYRRLKFLKDNLLKKEEAILKLLQ</sequence>
<dbReference type="PANTHER" id="PTHR47396:SF1">
    <property type="entry name" value="ATP-DEPENDENT HELICASE IRC3-RELATED"/>
    <property type="match status" value="1"/>
</dbReference>
<dbReference type="SMART" id="SM00487">
    <property type="entry name" value="DEXDc"/>
    <property type="match status" value="1"/>
</dbReference>
<dbReference type="GO" id="GO:0004386">
    <property type="term" value="F:helicase activity"/>
    <property type="evidence" value="ECO:0007669"/>
    <property type="project" value="UniProtKB-KW"/>
</dbReference>
<dbReference type="PANTHER" id="PTHR47396">
    <property type="entry name" value="TYPE I RESTRICTION ENZYME ECOKI R PROTEIN"/>
    <property type="match status" value="1"/>
</dbReference>
<dbReference type="CDD" id="cd18799">
    <property type="entry name" value="SF2_C_EcoAI-like"/>
    <property type="match status" value="1"/>
</dbReference>